<accession>A0A2P5D8R9</accession>
<evidence type="ECO:0000313" key="2">
    <source>
        <dbReference type="EMBL" id="PON69652.1"/>
    </source>
</evidence>
<dbReference type="Proteomes" id="UP000237105">
    <property type="component" value="Unassembled WGS sequence"/>
</dbReference>
<protein>
    <submittedName>
        <fullName evidence="2">Uncharacterized protein</fullName>
    </submittedName>
</protein>
<keyword evidence="3" id="KW-1185">Reference proteome</keyword>
<proteinExistence type="predicted"/>
<evidence type="ECO:0000256" key="1">
    <source>
        <dbReference type="SAM" id="MobiDB-lite"/>
    </source>
</evidence>
<name>A0A2P5D8R9_PARAD</name>
<evidence type="ECO:0000313" key="3">
    <source>
        <dbReference type="Proteomes" id="UP000237105"/>
    </source>
</evidence>
<reference evidence="3" key="1">
    <citation type="submission" date="2016-06" db="EMBL/GenBank/DDBJ databases">
        <title>Parallel loss of symbiosis genes in relatives of nitrogen-fixing non-legume Parasponia.</title>
        <authorList>
            <person name="Van Velzen R."/>
            <person name="Holmer R."/>
            <person name="Bu F."/>
            <person name="Rutten L."/>
            <person name="Van Zeijl A."/>
            <person name="Liu W."/>
            <person name="Santuari L."/>
            <person name="Cao Q."/>
            <person name="Sharma T."/>
            <person name="Shen D."/>
            <person name="Roswanjaya Y."/>
            <person name="Wardhani T."/>
            <person name="Kalhor M.S."/>
            <person name="Jansen J."/>
            <person name="Van den Hoogen J."/>
            <person name="Gungor B."/>
            <person name="Hartog M."/>
            <person name="Hontelez J."/>
            <person name="Verver J."/>
            <person name="Yang W.-C."/>
            <person name="Schijlen E."/>
            <person name="Repin R."/>
            <person name="Schilthuizen M."/>
            <person name="Schranz E."/>
            <person name="Heidstra R."/>
            <person name="Miyata K."/>
            <person name="Fedorova E."/>
            <person name="Kohlen W."/>
            <person name="Bisseling T."/>
            <person name="Smit S."/>
            <person name="Geurts R."/>
        </authorList>
    </citation>
    <scope>NUCLEOTIDE SEQUENCE [LARGE SCALE GENOMIC DNA]</scope>
    <source>
        <strain evidence="3">cv. WU1-14</strain>
    </source>
</reference>
<feature type="region of interest" description="Disordered" evidence="1">
    <location>
        <begin position="1"/>
        <end position="26"/>
    </location>
</feature>
<organism evidence="2 3">
    <name type="scientific">Parasponia andersonii</name>
    <name type="common">Sponia andersonii</name>
    <dbReference type="NCBI Taxonomy" id="3476"/>
    <lineage>
        <taxon>Eukaryota</taxon>
        <taxon>Viridiplantae</taxon>
        <taxon>Streptophyta</taxon>
        <taxon>Embryophyta</taxon>
        <taxon>Tracheophyta</taxon>
        <taxon>Spermatophyta</taxon>
        <taxon>Magnoliopsida</taxon>
        <taxon>eudicotyledons</taxon>
        <taxon>Gunneridae</taxon>
        <taxon>Pentapetalae</taxon>
        <taxon>rosids</taxon>
        <taxon>fabids</taxon>
        <taxon>Rosales</taxon>
        <taxon>Cannabaceae</taxon>
        <taxon>Parasponia</taxon>
    </lineage>
</organism>
<dbReference type="EMBL" id="JXTB01000055">
    <property type="protein sequence ID" value="PON69652.1"/>
    <property type="molecule type" value="Genomic_DNA"/>
</dbReference>
<gene>
    <name evidence="2" type="ORF">PanWU01x14_087750</name>
</gene>
<comment type="caution">
    <text evidence="2">The sequence shown here is derived from an EMBL/GenBank/DDBJ whole genome shotgun (WGS) entry which is preliminary data.</text>
</comment>
<sequence length="90" mass="10204">HRRAWGSPSRTRRLVSSSSSSDDFPSLLPTGIGGSVVNRVHAGVLRHGSKKQEATSSKHLNYIYIYIKLKTCKRKEKYIKVELQSIKKCF</sequence>
<feature type="non-terminal residue" evidence="2">
    <location>
        <position position="1"/>
    </location>
</feature>
<dbReference type="AlphaFoldDB" id="A0A2P5D8R9"/>
<feature type="compositionally biased region" description="Low complexity" evidence="1">
    <location>
        <begin position="14"/>
        <end position="26"/>
    </location>
</feature>